<evidence type="ECO:0000313" key="2">
    <source>
        <dbReference type="EMBL" id="MDF1587404.1"/>
    </source>
</evidence>
<name>A0AAP3XSU9_9PROT</name>
<proteinExistence type="predicted"/>
<keyword evidence="3" id="KW-1185">Reference proteome</keyword>
<dbReference type="Proteomes" id="UP001301140">
    <property type="component" value="Unassembled WGS sequence"/>
</dbReference>
<dbReference type="RefSeq" id="WP_327789823.1">
    <property type="nucleotide sequence ID" value="NZ_JARGEQ010000126.1"/>
</dbReference>
<dbReference type="InterPro" id="IPR009506">
    <property type="entry name" value="YjiS-like"/>
</dbReference>
<evidence type="ECO:0000259" key="1">
    <source>
        <dbReference type="Pfam" id="PF06568"/>
    </source>
</evidence>
<dbReference type="AlphaFoldDB" id="A0AAP3XSU9"/>
<dbReference type="Pfam" id="PF06568">
    <property type="entry name" value="YjiS-like"/>
    <property type="match status" value="1"/>
</dbReference>
<dbReference type="EMBL" id="JARGEQ010000126">
    <property type="protein sequence ID" value="MDF1587404.1"/>
    <property type="molecule type" value="Genomic_DNA"/>
</dbReference>
<sequence length="76" mass="8833">MTFLQRIRSTFDAWRRERVTINELNMLSDRDLADLGISRSDIRSLARQTVKADVVDLHEWRDRNQTVAAPVHARAA</sequence>
<reference evidence="2 3" key="1">
    <citation type="submission" date="2023-03" db="EMBL/GenBank/DDBJ databases">
        <title>YIM 152171 draft genome.</title>
        <authorList>
            <person name="Yang Z."/>
        </authorList>
    </citation>
    <scope>NUCLEOTIDE SEQUENCE [LARGE SCALE GENOMIC DNA]</scope>
    <source>
        <strain evidence="2 3">YIM 152171</strain>
    </source>
</reference>
<comment type="caution">
    <text evidence="2">The sequence shown here is derived from an EMBL/GenBank/DDBJ whole genome shotgun (WGS) entry which is preliminary data.</text>
</comment>
<organism evidence="2 3">
    <name type="scientific">Marinimicrococcus flavescens</name>
    <dbReference type="NCBI Taxonomy" id="3031815"/>
    <lineage>
        <taxon>Bacteria</taxon>
        <taxon>Pseudomonadati</taxon>
        <taxon>Pseudomonadota</taxon>
        <taxon>Alphaproteobacteria</taxon>
        <taxon>Geminicoccales</taxon>
        <taxon>Geminicoccaceae</taxon>
        <taxon>Marinimicrococcus</taxon>
    </lineage>
</organism>
<feature type="domain" description="YjiS-like" evidence="1">
    <location>
        <begin position="7"/>
        <end position="43"/>
    </location>
</feature>
<evidence type="ECO:0000313" key="3">
    <source>
        <dbReference type="Proteomes" id="UP001301140"/>
    </source>
</evidence>
<protein>
    <submittedName>
        <fullName evidence="2">DUF1127 domain-containing protein</fullName>
    </submittedName>
</protein>
<accession>A0AAP3XSU9</accession>
<gene>
    <name evidence="2" type="ORF">PZ740_13535</name>
</gene>